<dbReference type="RefSeq" id="WP_046558970.1">
    <property type="nucleotide sequence ID" value="NZ_LAHO01000020.1"/>
</dbReference>
<dbReference type="Proteomes" id="UP000034228">
    <property type="component" value="Unassembled WGS sequence"/>
</dbReference>
<feature type="domain" description="AAA+ ATPase" evidence="4">
    <location>
        <begin position="247"/>
        <end position="379"/>
    </location>
</feature>
<dbReference type="EMBL" id="LAHO01000020">
    <property type="protein sequence ID" value="KKO44066.1"/>
    <property type="molecule type" value="Genomic_DNA"/>
</dbReference>
<dbReference type="PATRIC" id="fig|336831.14.peg.303"/>
<protein>
    <submittedName>
        <fullName evidence="5">ATPase AAA</fullName>
    </submittedName>
</protein>
<dbReference type="OrthoDB" id="9809379at2"/>
<dbReference type="InterPro" id="IPR003959">
    <property type="entry name" value="ATPase_AAA_core"/>
</dbReference>
<evidence type="ECO:0000313" key="5">
    <source>
        <dbReference type="EMBL" id="KKO44066.1"/>
    </source>
</evidence>
<dbReference type="Gene3D" id="1.10.8.60">
    <property type="match status" value="1"/>
</dbReference>
<dbReference type="GO" id="GO:0005524">
    <property type="term" value="F:ATP binding"/>
    <property type="evidence" value="ECO:0007669"/>
    <property type="project" value="UniProtKB-KW"/>
</dbReference>
<evidence type="ECO:0000256" key="3">
    <source>
        <dbReference type="ARBA" id="ARBA00022840"/>
    </source>
</evidence>
<name>A0A0M2V0F6_9GAMM</name>
<dbReference type="STRING" id="336831.WG68_17245"/>
<dbReference type="PANTHER" id="PTHR23073">
    <property type="entry name" value="26S PROTEASOME REGULATORY SUBUNIT"/>
    <property type="match status" value="1"/>
</dbReference>
<dbReference type="SUPFAM" id="SSF52540">
    <property type="entry name" value="P-loop containing nucleoside triphosphate hydrolases"/>
    <property type="match status" value="1"/>
</dbReference>
<dbReference type="CDD" id="cd19481">
    <property type="entry name" value="RecA-like_protease"/>
    <property type="match status" value="1"/>
</dbReference>
<dbReference type="GO" id="GO:0016887">
    <property type="term" value="F:ATP hydrolysis activity"/>
    <property type="evidence" value="ECO:0007669"/>
    <property type="project" value="InterPro"/>
</dbReference>
<evidence type="ECO:0000313" key="6">
    <source>
        <dbReference type="Proteomes" id="UP000034228"/>
    </source>
</evidence>
<evidence type="ECO:0000256" key="2">
    <source>
        <dbReference type="ARBA" id="ARBA00022741"/>
    </source>
</evidence>
<dbReference type="SMART" id="SM00382">
    <property type="entry name" value="AAA"/>
    <property type="match status" value="1"/>
</dbReference>
<dbReference type="Gene3D" id="3.40.50.300">
    <property type="entry name" value="P-loop containing nucleotide triphosphate hydrolases"/>
    <property type="match status" value="1"/>
</dbReference>
<dbReference type="Pfam" id="PF00004">
    <property type="entry name" value="AAA"/>
    <property type="match status" value="1"/>
</dbReference>
<keyword evidence="6" id="KW-1185">Reference proteome</keyword>
<dbReference type="AlphaFoldDB" id="A0A0M2V0F6"/>
<comment type="caution">
    <text evidence="5">The sequence shown here is derived from an EMBL/GenBank/DDBJ whole genome shotgun (WGS) entry which is preliminary data.</text>
</comment>
<accession>A0A0M2V0F6</accession>
<dbReference type="InterPro" id="IPR050221">
    <property type="entry name" value="26S_Proteasome_ATPase"/>
</dbReference>
<dbReference type="InterPro" id="IPR027417">
    <property type="entry name" value="P-loop_NTPase"/>
</dbReference>
<gene>
    <name evidence="5" type="ORF">WG68_17245</name>
</gene>
<comment type="similarity">
    <text evidence="1">Belongs to the AAA ATPase family.</text>
</comment>
<dbReference type="InterPro" id="IPR003593">
    <property type="entry name" value="AAA+_ATPase"/>
</dbReference>
<evidence type="ECO:0000256" key="1">
    <source>
        <dbReference type="ARBA" id="ARBA00006914"/>
    </source>
</evidence>
<keyword evidence="3" id="KW-0067">ATP-binding</keyword>
<organism evidence="5 6">
    <name type="scientific">Arsukibacterium ikkense</name>
    <dbReference type="NCBI Taxonomy" id="336831"/>
    <lineage>
        <taxon>Bacteria</taxon>
        <taxon>Pseudomonadati</taxon>
        <taxon>Pseudomonadota</taxon>
        <taxon>Gammaproteobacteria</taxon>
        <taxon>Chromatiales</taxon>
        <taxon>Chromatiaceae</taxon>
        <taxon>Arsukibacterium</taxon>
    </lineage>
</organism>
<sequence>MSTGAVKLSPVAIDDNAACLQQDLHWLAQCIELRLHSYFQQQPLNLLQQAPPPELMAGQGSYATFVLQQQFSVSERLMLLLALAPHLQPQLLDSFFVRNDNLGRSFTEFGGCSSKQHRGFLPSAETAAFLLAGNDLAQRLQVMQLLQAEQRLQRDNILQLLHETGDEPFLSARLSLSAEYLQLFVTGTRQKPDYNSYFPAKLLTSALGWPDLVLPAAVMADIAHITGWIQHQHTVMQQWQLGRSIKPGYRALFYGPPGTGKTLTATLIGQQTGMDVYRIDLSALVSKYIGETEKNLAAVFEQAQARHWVLFFDEADALFGKRSQTSGSNDRYANQQVSYLLQRIEDFPGVVLLATNLKANIDEAFARRFQTMVYFPLPDVSERLRLWRHILGDAVMLAADVDLTYLAHEFELSGGAITNVVRYAAIAALLRGDKALAQADLLQGISRERRKEGMMV</sequence>
<reference evidence="5 6" key="1">
    <citation type="submission" date="2015-03" db="EMBL/GenBank/DDBJ databases">
        <title>Draft genome sequences of two protease-producing strains of Arsukibacterium isolated from two cold and alkaline environments.</title>
        <authorList>
            <person name="Lylloff J.E."/>
            <person name="Skov L.B."/>
            <person name="Jepsen M."/>
            <person name="Hallin P.F."/>
            <person name="Sorensen S.J."/>
            <person name="Stougaard P."/>
            <person name="Glaring M.A."/>
        </authorList>
    </citation>
    <scope>NUCLEOTIDE SEQUENCE [LARGE SCALE GENOMIC DNA]</scope>
    <source>
        <strain evidence="5 6">GCM72</strain>
    </source>
</reference>
<proteinExistence type="inferred from homology"/>
<keyword evidence="2" id="KW-0547">Nucleotide-binding</keyword>
<evidence type="ECO:0000259" key="4">
    <source>
        <dbReference type="SMART" id="SM00382"/>
    </source>
</evidence>